<organism evidence="1 2">
    <name type="scientific">Chenopodium quinoa</name>
    <name type="common">Quinoa</name>
    <dbReference type="NCBI Taxonomy" id="63459"/>
    <lineage>
        <taxon>Eukaryota</taxon>
        <taxon>Viridiplantae</taxon>
        <taxon>Streptophyta</taxon>
        <taxon>Embryophyta</taxon>
        <taxon>Tracheophyta</taxon>
        <taxon>Spermatophyta</taxon>
        <taxon>Magnoliopsida</taxon>
        <taxon>eudicotyledons</taxon>
        <taxon>Gunneridae</taxon>
        <taxon>Pentapetalae</taxon>
        <taxon>Caryophyllales</taxon>
        <taxon>Chenopodiaceae</taxon>
        <taxon>Chenopodioideae</taxon>
        <taxon>Atripliceae</taxon>
        <taxon>Chenopodium</taxon>
    </lineage>
</organism>
<proteinExistence type="predicted"/>
<name>A0A803N4X5_CHEQI</name>
<dbReference type="AlphaFoldDB" id="A0A803N4X5"/>
<sequence>MQDALCRPFTSRDVKEALWNIDDDKAPGPDGFSSKFFKASWAIVGEDITKGVLDFFSSSKMLKQIKNTILTMVPTVDCAEEISQFRPIAYWEVNS</sequence>
<dbReference type="Gramene" id="AUR62040609-RA">
    <property type="protein sequence ID" value="AUR62040609-RA:cds"/>
    <property type="gene ID" value="AUR62040609"/>
</dbReference>
<evidence type="ECO:0008006" key="3">
    <source>
        <dbReference type="Google" id="ProtNLM"/>
    </source>
</evidence>
<protein>
    <recommendedName>
        <fullName evidence="3">RNA-directed DNA polymerase, eukaryota, reverse transcriptase zinc-binding domain protein</fullName>
    </recommendedName>
</protein>
<keyword evidence="2" id="KW-1185">Reference proteome</keyword>
<dbReference type="OMA" id="EFRIAIF"/>
<evidence type="ECO:0000313" key="1">
    <source>
        <dbReference type="EnsemblPlants" id="AUR62040609-RA:cds"/>
    </source>
</evidence>
<reference evidence="1" key="1">
    <citation type="journal article" date="2017" name="Nature">
        <title>The genome of Chenopodium quinoa.</title>
        <authorList>
            <person name="Jarvis D.E."/>
            <person name="Ho Y.S."/>
            <person name="Lightfoot D.J."/>
            <person name="Schmoeckel S.M."/>
            <person name="Li B."/>
            <person name="Borm T.J.A."/>
            <person name="Ohyanagi H."/>
            <person name="Mineta K."/>
            <person name="Michell C.T."/>
            <person name="Saber N."/>
            <person name="Kharbatia N.M."/>
            <person name="Rupper R.R."/>
            <person name="Sharp A.R."/>
            <person name="Dally N."/>
            <person name="Boughton B.A."/>
            <person name="Woo Y.H."/>
            <person name="Gao G."/>
            <person name="Schijlen E.G.W.M."/>
            <person name="Guo X."/>
            <person name="Momin A.A."/>
            <person name="Negrao S."/>
            <person name="Al-Babili S."/>
            <person name="Gehring C."/>
            <person name="Roessner U."/>
            <person name="Jung C."/>
            <person name="Murphy K."/>
            <person name="Arold S.T."/>
            <person name="Gojobori T."/>
            <person name="van der Linden C.G."/>
            <person name="van Loo E.N."/>
            <person name="Jellen E.N."/>
            <person name="Maughan P.J."/>
            <person name="Tester M."/>
        </authorList>
    </citation>
    <scope>NUCLEOTIDE SEQUENCE [LARGE SCALE GENOMIC DNA]</scope>
    <source>
        <strain evidence="1">cv. PI 614886</strain>
    </source>
</reference>
<reference evidence="1" key="2">
    <citation type="submission" date="2021-03" db="UniProtKB">
        <authorList>
            <consortium name="EnsemblPlants"/>
        </authorList>
    </citation>
    <scope>IDENTIFICATION</scope>
</reference>
<evidence type="ECO:0000313" key="2">
    <source>
        <dbReference type="Proteomes" id="UP000596660"/>
    </source>
</evidence>
<dbReference type="EnsemblPlants" id="AUR62040609-RA">
    <property type="protein sequence ID" value="AUR62040609-RA:cds"/>
    <property type="gene ID" value="AUR62040609"/>
</dbReference>
<accession>A0A803N4X5</accession>
<dbReference type="Proteomes" id="UP000596660">
    <property type="component" value="Unplaced"/>
</dbReference>